<organism evidence="3 4">
    <name type="scientific">Streptococcus pacificus</name>
    <dbReference type="NCBI Taxonomy" id="2740577"/>
    <lineage>
        <taxon>Bacteria</taxon>
        <taxon>Bacillati</taxon>
        <taxon>Bacillota</taxon>
        <taxon>Bacilli</taxon>
        <taxon>Lactobacillales</taxon>
        <taxon>Streptococcaceae</taxon>
        <taxon>Streptococcus</taxon>
    </lineage>
</organism>
<sequence length="227" mass="26769">MKKKKEMTAVETQTLSSRDQRKKNKELTPFETLTFLSMGSFLVYVLLVPIILQLFISVDNYVKNSESVTLTSYHLVKSDDFLAIGFSRESELIVSQQTYYDVLYYHKKRNDLAWIDLSGDLDDKSLLVKINPEEFKKHQGTESDPIPVFNVAIEEEQFEWDDKSYRHNIKEHIIYEDILHAASYNTFLIYWMCISVVLGIVAFFLHMNRENKRRNAEKETKRSRHLL</sequence>
<accession>A0ABS0ZJQ2</accession>
<dbReference type="RefSeq" id="WP_199575872.1">
    <property type="nucleotide sequence ID" value="NZ_JAENBO010000004.1"/>
</dbReference>
<comment type="caution">
    <text evidence="3">The sequence shown here is derived from an EMBL/GenBank/DDBJ whole genome shotgun (WGS) entry which is preliminary data.</text>
</comment>
<evidence type="ECO:0000313" key="4">
    <source>
        <dbReference type="Proteomes" id="UP000653045"/>
    </source>
</evidence>
<protein>
    <submittedName>
        <fullName evidence="3">Uncharacterized protein</fullName>
    </submittedName>
</protein>
<dbReference type="Proteomes" id="UP000653045">
    <property type="component" value="Unassembled WGS sequence"/>
</dbReference>
<keyword evidence="4" id="KW-1185">Reference proteome</keyword>
<dbReference type="EMBL" id="JAENBO010000004">
    <property type="protein sequence ID" value="MBJ8326235.1"/>
    <property type="molecule type" value="Genomic_DNA"/>
</dbReference>
<feature type="transmembrane region" description="Helical" evidence="2">
    <location>
        <begin position="33"/>
        <end position="56"/>
    </location>
</feature>
<keyword evidence="2" id="KW-1133">Transmembrane helix</keyword>
<name>A0ABS0ZJQ2_9STRE</name>
<evidence type="ECO:0000256" key="2">
    <source>
        <dbReference type="SAM" id="Phobius"/>
    </source>
</evidence>
<proteinExistence type="predicted"/>
<feature type="region of interest" description="Disordered" evidence="1">
    <location>
        <begin position="1"/>
        <end position="22"/>
    </location>
</feature>
<feature type="transmembrane region" description="Helical" evidence="2">
    <location>
        <begin position="187"/>
        <end position="205"/>
    </location>
</feature>
<keyword evidence="2" id="KW-0812">Transmembrane</keyword>
<keyword evidence="2" id="KW-0472">Membrane</keyword>
<evidence type="ECO:0000313" key="3">
    <source>
        <dbReference type="EMBL" id="MBJ8326235.1"/>
    </source>
</evidence>
<gene>
    <name evidence="3" type="ORF">JHK62_06070</name>
</gene>
<reference evidence="3 4" key="1">
    <citation type="journal article" date="2021" name="Int. J. Syst. Evol. Microbiol.">
        <title>Streptococcus vicugnae sp. nov., isolated from faeces of alpacas (Vicugna pacos) and cattle (Bos taurus), Streptococcus zalophi sp. nov., and Streptococcus pacificus sp. nov., isolated from respiratory tract of California sea lions (Zalophus californianus).</title>
        <authorList>
            <person name="Volokhov D.V."/>
            <person name="Zagorodnyaya T.A."/>
            <person name="Shen Z."/>
            <person name="Blom J."/>
            <person name="Furtak V.A."/>
            <person name="Eisenberg T."/>
            <person name="Fan P."/>
            <person name="Jeong K.C."/>
            <person name="Gao Y."/>
            <person name="Zhang S."/>
            <person name="Amselle M."/>
        </authorList>
    </citation>
    <scope>NUCLEOTIDE SEQUENCE [LARGE SCALE GENOMIC DNA]</scope>
    <source>
        <strain evidence="3 4">CSL7591</strain>
    </source>
</reference>
<evidence type="ECO:0000256" key="1">
    <source>
        <dbReference type="SAM" id="MobiDB-lite"/>
    </source>
</evidence>